<keyword evidence="3" id="KW-1185">Reference proteome</keyword>
<gene>
    <name evidence="2" type="ORF">F511_18420</name>
</gene>
<dbReference type="EMBL" id="KQ999307">
    <property type="protein sequence ID" value="KZV42074.1"/>
    <property type="molecule type" value="Genomic_DNA"/>
</dbReference>
<dbReference type="Proteomes" id="UP000250235">
    <property type="component" value="Unassembled WGS sequence"/>
</dbReference>
<accession>A0A2Z7C572</accession>
<feature type="region of interest" description="Disordered" evidence="1">
    <location>
        <begin position="74"/>
        <end position="115"/>
    </location>
</feature>
<reference evidence="2 3" key="1">
    <citation type="journal article" date="2015" name="Proc. Natl. Acad. Sci. U.S.A.">
        <title>The resurrection genome of Boea hygrometrica: A blueprint for survival of dehydration.</title>
        <authorList>
            <person name="Xiao L."/>
            <person name="Yang G."/>
            <person name="Zhang L."/>
            <person name="Yang X."/>
            <person name="Zhao S."/>
            <person name="Ji Z."/>
            <person name="Zhou Q."/>
            <person name="Hu M."/>
            <person name="Wang Y."/>
            <person name="Chen M."/>
            <person name="Xu Y."/>
            <person name="Jin H."/>
            <person name="Xiao X."/>
            <person name="Hu G."/>
            <person name="Bao F."/>
            <person name="Hu Y."/>
            <person name="Wan P."/>
            <person name="Li L."/>
            <person name="Deng X."/>
            <person name="Kuang T."/>
            <person name="Xiang C."/>
            <person name="Zhu J.K."/>
            <person name="Oliver M.J."/>
            <person name="He Y."/>
        </authorList>
    </citation>
    <scope>NUCLEOTIDE SEQUENCE [LARGE SCALE GENOMIC DNA]</scope>
    <source>
        <strain evidence="3">cv. XS01</strain>
    </source>
</reference>
<evidence type="ECO:0000313" key="3">
    <source>
        <dbReference type="Proteomes" id="UP000250235"/>
    </source>
</evidence>
<dbReference type="AlphaFoldDB" id="A0A2Z7C572"/>
<evidence type="ECO:0000256" key="1">
    <source>
        <dbReference type="SAM" id="MobiDB-lite"/>
    </source>
</evidence>
<proteinExistence type="predicted"/>
<evidence type="ECO:0008006" key="4">
    <source>
        <dbReference type="Google" id="ProtNLM"/>
    </source>
</evidence>
<protein>
    <recommendedName>
        <fullName evidence="4">Retrotransposon gag domain-containing protein</fullName>
    </recommendedName>
</protein>
<name>A0A2Z7C572_9LAMI</name>
<organism evidence="2 3">
    <name type="scientific">Dorcoceras hygrometricum</name>
    <dbReference type="NCBI Taxonomy" id="472368"/>
    <lineage>
        <taxon>Eukaryota</taxon>
        <taxon>Viridiplantae</taxon>
        <taxon>Streptophyta</taxon>
        <taxon>Embryophyta</taxon>
        <taxon>Tracheophyta</taxon>
        <taxon>Spermatophyta</taxon>
        <taxon>Magnoliopsida</taxon>
        <taxon>eudicotyledons</taxon>
        <taxon>Gunneridae</taxon>
        <taxon>Pentapetalae</taxon>
        <taxon>asterids</taxon>
        <taxon>lamiids</taxon>
        <taxon>Lamiales</taxon>
        <taxon>Gesneriaceae</taxon>
        <taxon>Didymocarpoideae</taxon>
        <taxon>Trichosporeae</taxon>
        <taxon>Loxocarpinae</taxon>
        <taxon>Dorcoceras</taxon>
    </lineage>
</organism>
<sequence length="251" mass="28264">MSPRRKEPSDKIKEIDSMPELEELQAVDENQRTISVQGMVHAPEKNVADMEEASNVMAEDILAYVKAVVSYTTQSTNQRNFQHKEPEQVVGSSREGEANRSISTPPSQKDRYTTPHRREEAIFQKNPLITREQGNGNPRPPLHQLYNTTNQQNQSVCMKRVSVMGFPAVNAGVNTGKGLIKLGGHNTIIIPSSIGTWNKMWDVGKSGKFASLKLGLFSNSLTGTAFTWYTLLPNNYVLTWQDMEKQYHKRT</sequence>
<evidence type="ECO:0000313" key="2">
    <source>
        <dbReference type="EMBL" id="KZV42074.1"/>
    </source>
</evidence>